<evidence type="ECO:0000313" key="2">
    <source>
        <dbReference type="EMBL" id="QJB02596.1"/>
    </source>
</evidence>
<sequence>MTDIETVRLLTGDKDILAYVFTNAEVQVFLTLNGDSINLASATLLEAWAAQYSANADNEKIGDYSYTQTIVNKMLALATRLRETDALTPAMDWASFNFTDIEEVV</sequence>
<organism evidence="1">
    <name type="scientific">viral metagenome</name>
    <dbReference type="NCBI Taxonomy" id="1070528"/>
    <lineage>
        <taxon>unclassified sequences</taxon>
        <taxon>metagenomes</taxon>
        <taxon>organismal metagenomes</taxon>
    </lineage>
</organism>
<dbReference type="EMBL" id="MT143795">
    <property type="protein sequence ID" value="QJB02596.1"/>
    <property type="molecule type" value="Genomic_DNA"/>
</dbReference>
<name>A0A6M3LYT4_9ZZZZ</name>
<proteinExistence type="predicted"/>
<protein>
    <submittedName>
        <fullName evidence="1">Uncharacterized protein</fullName>
    </submittedName>
</protein>
<reference evidence="1" key="1">
    <citation type="submission" date="2020-03" db="EMBL/GenBank/DDBJ databases">
        <title>The deep terrestrial virosphere.</title>
        <authorList>
            <person name="Holmfeldt K."/>
            <person name="Nilsson E."/>
            <person name="Simone D."/>
            <person name="Lopez-Fernandez M."/>
            <person name="Wu X."/>
            <person name="de Brujin I."/>
            <person name="Lundin D."/>
            <person name="Andersson A."/>
            <person name="Bertilsson S."/>
            <person name="Dopson M."/>
        </authorList>
    </citation>
    <scope>NUCLEOTIDE SEQUENCE</scope>
    <source>
        <strain evidence="1">MM171A01484</strain>
        <strain evidence="2">MM171B01154</strain>
    </source>
</reference>
<gene>
    <name evidence="1" type="ORF">MM171A01484_0003</name>
    <name evidence="2" type="ORF">MM171B01154_0002</name>
</gene>
<dbReference type="EMBL" id="MT143611">
    <property type="protein sequence ID" value="QJA98824.1"/>
    <property type="molecule type" value="Genomic_DNA"/>
</dbReference>
<dbReference type="AlphaFoldDB" id="A0A6M3LYT4"/>
<accession>A0A6M3LYT4</accession>
<evidence type="ECO:0000313" key="1">
    <source>
        <dbReference type="EMBL" id="QJA98824.1"/>
    </source>
</evidence>